<feature type="compositionally biased region" description="Low complexity" evidence="1">
    <location>
        <begin position="38"/>
        <end position="48"/>
    </location>
</feature>
<proteinExistence type="predicted"/>
<gene>
    <name evidence="2" type="ORF">CDL15_Pgr001007</name>
</gene>
<evidence type="ECO:0000313" key="2">
    <source>
        <dbReference type="EMBL" id="OWM84567.1"/>
    </source>
</evidence>
<evidence type="ECO:0000256" key="1">
    <source>
        <dbReference type="SAM" id="MobiDB-lite"/>
    </source>
</evidence>
<organism evidence="2 3">
    <name type="scientific">Punica granatum</name>
    <name type="common">Pomegranate</name>
    <dbReference type="NCBI Taxonomy" id="22663"/>
    <lineage>
        <taxon>Eukaryota</taxon>
        <taxon>Viridiplantae</taxon>
        <taxon>Streptophyta</taxon>
        <taxon>Embryophyta</taxon>
        <taxon>Tracheophyta</taxon>
        <taxon>Spermatophyta</taxon>
        <taxon>Magnoliopsida</taxon>
        <taxon>eudicotyledons</taxon>
        <taxon>Gunneridae</taxon>
        <taxon>Pentapetalae</taxon>
        <taxon>rosids</taxon>
        <taxon>malvids</taxon>
        <taxon>Myrtales</taxon>
        <taxon>Lythraceae</taxon>
        <taxon>Punica</taxon>
    </lineage>
</organism>
<comment type="caution">
    <text evidence="2">The sequence shown here is derived from an EMBL/GenBank/DDBJ whole genome shotgun (WGS) entry which is preliminary data.</text>
</comment>
<dbReference type="EMBL" id="MTKT01001357">
    <property type="protein sequence ID" value="OWM84567.1"/>
    <property type="molecule type" value="Genomic_DNA"/>
</dbReference>
<reference evidence="3" key="1">
    <citation type="journal article" date="2017" name="Plant J.">
        <title>The pomegranate (Punica granatum L.) genome and the genomics of punicalagin biosynthesis.</title>
        <authorList>
            <person name="Qin G."/>
            <person name="Xu C."/>
            <person name="Ming R."/>
            <person name="Tang H."/>
            <person name="Guyot R."/>
            <person name="Kramer E.M."/>
            <person name="Hu Y."/>
            <person name="Yi X."/>
            <person name="Qi Y."/>
            <person name="Xu X."/>
            <person name="Gao Z."/>
            <person name="Pan H."/>
            <person name="Jian J."/>
            <person name="Tian Y."/>
            <person name="Yue Z."/>
            <person name="Xu Y."/>
        </authorList>
    </citation>
    <scope>NUCLEOTIDE SEQUENCE [LARGE SCALE GENOMIC DNA]</scope>
    <source>
        <strain evidence="3">cv. Dabenzi</strain>
    </source>
</reference>
<dbReference type="AlphaFoldDB" id="A0A218XHZ8"/>
<protein>
    <submittedName>
        <fullName evidence="2">Uncharacterized protein</fullName>
    </submittedName>
</protein>
<sequence length="93" mass="9835">MHVDSKVGKIEIIAHVAGTLSLQPNRNDKEKQAKDDSSSPSLAPSNSKAISPKEKAEEHAHKHSTKFYARGAEAGSQSSPCGLELVGSRAVSI</sequence>
<feature type="compositionally biased region" description="Basic and acidic residues" evidence="1">
    <location>
        <begin position="26"/>
        <end position="37"/>
    </location>
</feature>
<accession>A0A218XHZ8</accession>
<name>A0A218XHZ8_PUNGR</name>
<evidence type="ECO:0000313" key="3">
    <source>
        <dbReference type="Proteomes" id="UP000197138"/>
    </source>
</evidence>
<feature type="compositionally biased region" description="Basic and acidic residues" evidence="1">
    <location>
        <begin position="51"/>
        <end position="60"/>
    </location>
</feature>
<feature type="region of interest" description="Disordered" evidence="1">
    <location>
        <begin position="17"/>
        <end position="93"/>
    </location>
</feature>
<dbReference type="Proteomes" id="UP000197138">
    <property type="component" value="Unassembled WGS sequence"/>
</dbReference>